<dbReference type="Proteomes" id="UP000568106">
    <property type="component" value="Unassembled WGS sequence"/>
</dbReference>
<organism evidence="2 3">
    <name type="scientific">Tunturiibacter empetritectus</name>
    <dbReference type="NCBI Taxonomy" id="3069691"/>
    <lineage>
        <taxon>Bacteria</taxon>
        <taxon>Pseudomonadati</taxon>
        <taxon>Acidobacteriota</taxon>
        <taxon>Terriglobia</taxon>
        <taxon>Terriglobales</taxon>
        <taxon>Acidobacteriaceae</taxon>
        <taxon>Tunturiibacter</taxon>
    </lineage>
</organism>
<sequence length="191" mass="20582">MEAMRIVMSGMWLQDPDSLSSGNSKLLMVFVAMVAVALIVQAIALIAMAVGAAKARKRGLEIVEELRTKVMPILDSSHGFMQDTAPKIKIITENFVETSHVIRTKAQEFDSTASDLNSKTRAQVARVDGMVTSVLNTTSDISETVQRGFKIPVREFSGLMNGLKAGLDVLVGRTKGSGGGRSGRRDSDPGW</sequence>
<keyword evidence="1" id="KW-1133">Transmembrane helix</keyword>
<evidence type="ECO:0000313" key="3">
    <source>
        <dbReference type="Proteomes" id="UP000568106"/>
    </source>
</evidence>
<name>A0A7W8IK13_9BACT</name>
<comment type="caution">
    <text evidence="2">The sequence shown here is derived from an EMBL/GenBank/DDBJ whole genome shotgun (WGS) entry which is preliminary data.</text>
</comment>
<reference evidence="2" key="1">
    <citation type="submission" date="2020-08" db="EMBL/GenBank/DDBJ databases">
        <title>Genomic Encyclopedia of Type Strains, Phase IV (KMG-V): Genome sequencing to study the core and pangenomes of soil and plant-associated prokaryotes.</title>
        <authorList>
            <person name="Whitman W."/>
        </authorList>
    </citation>
    <scope>NUCLEOTIDE SEQUENCE [LARGE SCALE GENOMIC DNA]</scope>
    <source>
        <strain evidence="2">M8UP27</strain>
    </source>
</reference>
<evidence type="ECO:0000313" key="2">
    <source>
        <dbReference type="EMBL" id="MBB5317826.1"/>
    </source>
</evidence>
<accession>A0A7W8IK13</accession>
<dbReference type="EMBL" id="JACHDY010000003">
    <property type="protein sequence ID" value="MBB5317826.1"/>
    <property type="molecule type" value="Genomic_DNA"/>
</dbReference>
<evidence type="ECO:0000256" key="1">
    <source>
        <dbReference type="SAM" id="Phobius"/>
    </source>
</evidence>
<feature type="transmembrane region" description="Helical" evidence="1">
    <location>
        <begin position="26"/>
        <end position="50"/>
    </location>
</feature>
<proteinExistence type="predicted"/>
<keyword evidence="1" id="KW-0812">Transmembrane</keyword>
<dbReference type="AlphaFoldDB" id="A0A7W8IK13"/>
<protein>
    <submittedName>
        <fullName evidence="2">Methyl-accepting chemotaxis protein</fullName>
    </submittedName>
</protein>
<gene>
    <name evidence="2" type="ORF">HDF09_002512</name>
</gene>
<keyword evidence="3" id="KW-1185">Reference proteome</keyword>
<keyword evidence="1" id="KW-0472">Membrane</keyword>